<organism evidence="1 2">
    <name type="scientific">Owenia fusiformis</name>
    <name type="common">Polychaete worm</name>
    <dbReference type="NCBI Taxonomy" id="6347"/>
    <lineage>
        <taxon>Eukaryota</taxon>
        <taxon>Metazoa</taxon>
        <taxon>Spiralia</taxon>
        <taxon>Lophotrochozoa</taxon>
        <taxon>Annelida</taxon>
        <taxon>Polychaeta</taxon>
        <taxon>Sedentaria</taxon>
        <taxon>Canalipalpata</taxon>
        <taxon>Sabellida</taxon>
        <taxon>Oweniida</taxon>
        <taxon>Oweniidae</taxon>
        <taxon>Owenia</taxon>
    </lineage>
</organism>
<keyword evidence="2" id="KW-1185">Reference proteome</keyword>
<proteinExistence type="predicted"/>
<dbReference type="AlphaFoldDB" id="A0A8J1Y3F5"/>
<dbReference type="EMBL" id="CAIIXF020000004">
    <property type="protein sequence ID" value="CAH1781581.1"/>
    <property type="molecule type" value="Genomic_DNA"/>
</dbReference>
<dbReference type="PANTHER" id="PTHR45902:SF1">
    <property type="entry name" value="LATROPHILIN RECEPTOR-LIKE PROTEIN A"/>
    <property type="match status" value="1"/>
</dbReference>
<dbReference type="Proteomes" id="UP000749559">
    <property type="component" value="Unassembled WGS sequence"/>
</dbReference>
<dbReference type="InterPro" id="IPR053231">
    <property type="entry name" value="GPCR_LN-TM7"/>
</dbReference>
<dbReference type="PROSITE" id="PS50958">
    <property type="entry name" value="SMB_2"/>
    <property type="match status" value="1"/>
</dbReference>
<reference evidence="1" key="1">
    <citation type="submission" date="2022-03" db="EMBL/GenBank/DDBJ databases">
        <authorList>
            <person name="Martin C."/>
        </authorList>
    </citation>
    <scope>NUCLEOTIDE SEQUENCE</scope>
</reference>
<dbReference type="InterPro" id="IPR001212">
    <property type="entry name" value="Somatomedin_B_dom"/>
</dbReference>
<comment type="caution">
    <text evidence="1">The sequence shown here is derived from an EMBL/GenBank/DDBJ whole genome shotgun (WGS) entry which is preliminary data.</text>
</comment>
<dbReference type="InterPro" id="IPR036024">
    <property type="entry name" value="Somatomedin_B-like_dom_sf"/>
</dbReference>
<protein>
    <submittedName>
        <fullName evidence="1">Uncharacterized protein</fullName>
    </submittedName>
</protein>
<dbReference type="PROSITE" id="PS00524">
    <property type="entry name" value="SMB_1"/>
    <property type="match status" value="1"/>
</dbReference>
<dbReference type="SMART" id="SM00201">
    <property type="entry name" value="SO"/>
    <property type="match status" value="1"/>
</dbReference>
<dbReference type="OrthoDB" id="413699at2759"/>
<sequence>MTPWINIVVFLCIRGTFQIDEDYDNVQDMILKEFNENAEIHQIRDAHQQQNISVARENEMEKKICDQKMRTCKGRCGVPKNTSSLSDFYCQCDDKCAHYQDCCVDFESECNININISKYGEQTGGQRSKHSCIKISPSNMVYMDETCASDYIGSALEEQCRSRDTVLGLLPAYDNQTETHYRNVFCARCNDVQSAVLWETKYSCVQDIFDESDFQSPGTNTLWRVMSSPFCSIEYVPPLKNHLLLRPCIPTISRCPEGTNSSLANLCAYSNLDPFSTYRQQYSAYHNWYCYMCTETDWSRPTCTVRLRQISLQRSPDLSLFSFSVIVDVRSDTEMTLRSQVGHGIGGLNVKIACKSDDRGCKALTCPKAYEQVGHTCKLISIIVPVQISCNFSMRHDRWSVYQITETYIKDIFDPIGFILKTDFRGVGKDFRFRFNTSFPEKSTFSQISTRMASDSKVFKGKVEISLPQLNGFRMTYDMTFVRDNDTHVTQDFSRVKKNASHIEKHLTSCGLRTSYRMAGMLFVFLYVSRHIFNDCFIW</sequence>
<evidence type="ECO:0000313" key="2">
    <source>
        <dbReference type="Proteomes" id="UP000749559"/>
    </source>
</evidence>
<dbReference type="SUPFAM" id="SSF90188">
    <property type="entry name" value="Somatomedin B domain"/>
    <property type="match status" value="1"/>
</dbReference>
<gene>
    <name evidence="1" type="ORF">OFUS_LOCUS8146</name>
</gene>
<evidence type="ECO:0000313" key="1">
    <source>
        <dbReference type="EMBL" id="CAH1781581.1"/>
    </source>
</evidence>
<dbReference type="Gene3D" id="4.10.410.20">
    <property type="match status" value="1"/>
</dbReference>
<name>A0A8J1Y3F5_OWEFU</name>
<accession>A0A8J1Y3F5</accession>
<dbReference type="PANTHER" id="PTHR45902">
    <property type="entry name" value="LATROPHILIN RECEPTOR-LIKE PROTEIN A"/>
    <property type="match status" value="1"/>
</dbReference>
<dbReference type="Pfam" id="PF01033">
    <property type="entry name" value="Somatomedin_B"/>
    <property type="match status" value="1"/>
</dbReference>